<dbReference type="Gene3D" id="1.10.10.10">
    <property type="entry name" value="Winged helix-like DNA-binding domain superfamily/Winged helix DNA-binding domain"/>
    <property type="match status" value="1"/>
</dbReference>
<dbReference type="PANTHER" id="PTHR43133:SF8">
    <property type="entry name" value="RNA POLYMERASE SIGMA FACTOR HI_1459-RELATED"/>
    <property type="match status" value="1"/>
</dbReference>
<dbReference type="PANTHER" id="PTHR43133">
    <property type="entry name" value="RNA POLYMERASE ECF-TYPE SIGMA FACTO"/>
    <property type="match status" value="1"/>
</dbReference>
<comment type="similarity">
    <text evidence="1">Belongs to the sigma-70 factor family. ECF subfamily.</text>
</comment>
<dbReference type="RefSeq" id="WP_162391451.1">
    <property type="nucleotide sequence ID" value="NZ_CP045997.1"/>
</dbReference>
<dbReference type="InterPro" id="IPR013325">
    <property type="entry name" value="RNA_pol_sigma_r2"/>
</dbReference>
<dbReference type="Gene3D" id="1.10.1740.10">
    <property type="match status" value="1"/>
</dbReference>
<gene>
    <name evidence="8" type="ORF">GJR95_41180</name>
</gene>
<dbReference type="EMBL" id="CP045997">
    <property type="protein sequence ID" value="QHW01058.1"/>
    <property type="molecule type" value="Genomic_DNA"/>
</dbReference>
<feature type="domain" description="RNA polymerase sigma-70 region 2" evidence="6">
    <location>
        <begin position="27"/>
        <end position="90"/>
    </location>
</feature>
<dbReference type="InterPro" id="IPR007627">
    <property type="entry name" value="RNA_pol_sigma70_r2"/>
</dbReference>
<dbReference type="NCBIfam" id="TIGR02937">
    <property type="entry name" value="sigma70-ECF"/>
    <property type="match status" value="1"/>
</dbReference>
<evidence type="ECO:0000313" key="8">
    <source>
        <dbReference type="EMBL" id="QHW01058.1"/>
    </source>
</evidence>
<protein>
    <submittedName>
        <fullName evidence="8">Sigma-70 family RNA polymerase sigma factor</fullName>
    </submittedName>
</protein>
<dbReference type="Pfam" id="PF08281">
    <property type="entry name" value="Sigma70_r4_2"/>
    <property type="match status" value="1"/>
</dbReference>
<sequence length="179" mass="20761">MFKPFKSSTPTRKREQTIGETGDFETLYTQYAEKVYQKCLSMTKDSEAAQDFTQEIFIRVFSKLDTFQQKSAPSTWLYSIAHNYCLDQIRIGKRMNWQALPEGVELAEESVVSVEDQLQVMEQLLDTLPVEEASLLRLKYEQGLSISQISQQLNLNESAIKMRLKRSRDKLNQLFCQQG</sequence>
<keyword evidence="4" id="KW-0238">DNA-binding</keyword>
<dbReference type="InterPro" id="IPR036388">
    <property type="entry name" value="WH-like_DNA-bd_sf"/>
</dbReference>
<keyword evidence="9" id="KW-1185">Reference proteome</keyword>
<dbReference type="InterPro" id="IPR013324">
    <property type="entry name" value="RNA_pol_sigma_r3/r4-like"/>
</dbReference>
<evidence type="ECO:0000256" key="3">
    <source>
        <dbReference type="ARBA" id="ARBA00023082"/>
    </source>
</evidence>
<proteinExistence type="inferred from homology"/>
<dbReference type="GO" id="GO:0016987">
    <property type="term" value="F:sigma factor activity"/>
    <property type="evidence" value="ECO:0007669"/>
    <property type="project" value="UniProtKB-KW"/>
</dbReference>
<evidence type="ECO:0000256" key="1">
    <source>
        <dbReference type="ARBA" id="ARBA00010641"/>
    </source>
</evidence>
<reference evidence="8 9" key="1">
    <citation type="submission" date="2019-11" db="EMBL/GenBank/DDBJ databases">
        <title>Spirosoma endbachense sp. nov., isolated from a natural salt meadow.</title>
        <authorList>
            <person name="Rojas J."/>
            <person name="Ambika Manirajan B."/>
            <person name="Ratering S."/>
            <person name="Suarez C."/>
            <person name="Geissler-Plaum R."/>
            <person name="Schnell S."/>
        </authorList>
    </citation>
    <scope>NUCLEOTIDE SEQUENCE [LARGE SCALE GENOMIC DNA]</scope>
    <source>
        <strain evidence="8 9">I-24</strain>
    </source>
</reference>
<dbReference type="SUPFAM" id="SSF88659">
    <property type="entry name" value="Sigma3 and sigma4 domains of RNA polymerase sigma factors"/>
    <property type="match status" value="1"/>
</dbReference>
<evidence type="ECO:0000256" key="5">
    <source>
        <dbReference type="ARBA" id="ARBA00023163"/>
    </source>
</evidence>
<keyword evidence="3" id="KW-0731">Sigma factor</keyword>
<keyword evidence="2" id="KW-0805">Transcription regulation</keyword>
<name>A0A6P1WAH5_9BACT</name>
<dbReference type="AlphaFoldDB" id="A0A6P1WAH5"/>
<keyword evidence="5" id="KW-0804">Transcription</keyword>
<dbReference type="InterPro" id="IPR014284">
    <property type="entry name" value="RNA_pol_sigma-70_dom"/>
</dbReference>
<dbReference type="InterPro" id="IPR039425">
    <property type="entry name" value="RNA_pol_sigma-70-like"/>
</dbReference>
<dbReference type="Proteomes" id="UP000464577">
    <property type="component" value="Chromosome"/>
</dbReference>
<feature type="domain" description="RNA polymerase sigma factor 70 region 4 type 2" evidence="7">
    <location>
        <begin position="120"/>
        <end position="171"/>
    </location>
</feature>
<dbReference type="KEGG" id="senf:GJR95_41180"/>
<accession>A0A6P1WAH5</accession>
<dbReference type="CDD" id="cd06171">
    <property type="entry name" value="Sigma70_r4"/>
    <property type="match status" value="1"/>
</dbReference>
<organism evidence="8 9">
    <name type="scientific">Spirosoma endbachense</name>
    <dbReference type="NCBI Taxonomy" id="2666025"/>
    <lineage>
        <taxon>Bacteria</taxon>
        <taxon>Pseudomonadati</taxon>
        <taxon>Bacteroidota</taxon>
        <taxon>Cytophagia</taxon>
        <taxon>Cytophagales</taxon>
        <taxon>Cytophagaceae</taxon>
        <taxon>Spirosoma</taxon>
    </lineage>
</organism>
<evidence type="ECO:0000259" key="6">
    <source>
        <dbReference type="Pfam" id="PF04542"/>
    </source>
</evidence>
<evidence type="ECO:0000313" key="9">
    <source>
        <dbReference type="Proteomes" id="UP000464577"/>
    </source>
</evidence>
<dbReference type="Pfam" id="PF04542">
    <property type="entry name" value="Sigma70_r2"/>
    <property type="match status" value="1"/>
</dbReference>
<dbReference type="SUPFAM" id="SSF88946">
    <property type="entry name" value="Sigma2 domain of RNA polymerase sigma factors"/>
    <property type="match status" value="1"/>
</dbReference>
<dbReference type="GO" id="GO:0006352">
    <property type="term" value="P:DNA-templated transcription initiation"/>
    <property type="evidence" value="ECO:0007669"/>
    <property type="project" value="InterPro"/>
</dbReference>
<evidence type="ECO:0000256" key="2">
    <source>
        <dbReference type="ARBA" id="ARBA00023015"/>
    </source>
</evidence>
<dbReference type="GO" id="GO:0003677">
    <property type="term" value="F:DNA binding"/>
    <property type="evidence" value="ECO:0007669"/>
    <property type="project" value="UniProtKB-KW"/>
</dbReference>
<evidence type="ECO:0000256" key="4">
    <source>
        <dbReference type="ARBA" id="ARBA00023125"/>
    </source>
</evidence>
<dbReference type="InterPro" id="IPR013249">
    <property type="entry name" value="RNA_pol_sigma70_r4_t2"/>
</dbReference>
<evidence type="ECO:0000259" key="7">
    <source>
        <dbReference type="Pfam" id="PF08281"/>
    </source>
</evidence>